<gene>
    <name evidence="2" type="ORF">LCGC14_2783470</name>
</gene>
<dbReference type="EMBL" id="LAZR01051783">
    <property type="protein sequence ID" value="KKK84424.1"/>
    <property type="molecule type" value="Genomic_DNA"/>
</dbReference>
<comment type="caution">
    <text evidence="2">The sequence shown here is derived from an EMBL/GenBank/DDBJ whole genome shotgun (WGS) entry which is preliminary data.</text>
</comment>
<organism evidence="2">
    <name type="scientific">marine sediment metagenome</name>
    <dbReference type="NCBI Taxonomy" id="412755"/>
    <lineage>
        <taxon>unclassified sequences</taxon>
        <taxon>metagenomes</taxon>
        <taxon>ecological metagenomes</taxon>
    </lineage>
</organism>
<evidence type="ECO:0000313" key="2">
    <source>
        <dbReference type="EMBL" id="KKK84424.1"/>
    </source>
</evidence>
<proteinExistence type="predicted"/>
<dbReference type="SUPFAM" id="SSF56801">
    <property type="entry name" value="Acetyl-CoA synthetase-like"/>
    <property type="match status" value="1"/>
</dbReference>
<dbReference type="AlphaFoldDB" id="A0A0F9B1A2"/>
<reference evidence="2" key="1">
    <citation type="journal article" date="2015" name="Nature">
        <title>Complex archaea that bridge the gap between prokaryotes and eukaryotes.</title>
        <authorList>
            <person name="Spang A."/>
            <person name="Saw J.H."/>
            <person name="Jorgensen S.L."/>
            <person name="Zaremba-Niedzwiedzka K."/>
            <person name="Martijn J."/>
            <person name="Lind A.E."/>
            <person name="van Eijk R."/>
            <person name="Schleper C."/>
            <person name="Guy L."/>
            <person name="Ettema T.J."/>
        </authorList>
    </citation>
    <scope>NUCLEOTIDE SEQUENCE</scope>
</reference>
<dbReference type="InterPro" id="IPR000873">
    <property type="entry name" value="AMP-dep_synth/lig_dom"/>
</dbReference>
<feature type="non-terminal residue" evidence="2">
    <location>
        <position position="65"/>
    </location>
</feature>
<name>A0A0F9B1A2_9ZZZZ</name>
<protein>
    <recommendedName>
        <fullName evidence="1">AMP-dependent synthetase/ligase domain-containing protein</fullName>
    </recommendedName>
</protein>
<dbReference type="Pfam" id="PF00501">
    <property type="entry name" value="AMP-binding"/>
    <property type="match status" value="1"/>
</dbReference>
<dbReference type="Gene3D" id="3.40.50.980">
    <property type="match status" value="1"/>
</dbReference>
<accession>A0A0F9B1A2</accession>
<evidence type="ECO:0000259" key="1">
    <source>
        <dbReference type="Pfam" id="PF00501"/>
    </source>
</evidence>
<feature type="domain" description="AMP-dependent synthetase/ligase" evidence="1">
    <location>
        <begin position="1"/>
        <end position="45"/>
    </location>
</feature>
<sequence>MIVAILASLKIGAAYVPIAPSLPLKRRQFMAADAELAVLLTCEADWQGALPPTVNIDLHSCAAAL</sequence>